<feature type="region of interest" description="Disordered" evidence="5">
    <location>
        <begin position="98"/>
        <end position="124"/>
    </location>
</feature>
<keyword evidence="3" id="KW-0862">Zinc</keyword>
<dbReference type="SMART" id="SM00343">
    <property type="entry name" value="ZnF_C2HC"/>
    <property type="match status" value="2"/>
</dbReference>
<dbReference type="InterPro" id="IPR036397">
    <property type="entry name" value="RNaseH_sf"/>
</dbReference>
<feature type="compositionally biased region" description="Basic and acidic residues" evidence="5">
    <location>
        <begin position="64"/>
        <end position="77"/>
    </location>
</feature>
<feature type="compositionally biased region" description="Basic and acidic residues" evidence="5">
    <location>
        <begin position="1531"/>
        <end position="1547"/>
    </location>
</feature>
<dbReference type="EMBL" id="BKCJ010005623">
    <property type="protein sequence ID" value="GEU67756.1"/>
    <property type="molecule type" value="Genomic_DNA"/>
</dbReference>
<feature type="domain" description="CCHC-type" evidence="6">
    <location>
        <begin position="86"/>
        <end position="100"/>
    </location>
</feature>
<feature type="coiled-coil region" evidence="4">
    <location>
        <begin position="1623"/>
        <end position="1654"/>
    </location>
</feature>
<dbReference type="InterPro" id="IPR001878">
    <property type="entry name" value="Znf_CCHC"/>
</dbReference>
<keyword evidence="3" id="KW-0863">Zinc-finger</keyword>
<evidence type="ECO:0000256" key="5">
    <source>
        <dbReference type="SAM" id="MobiDB-lite"/>
    </source>
</evidence>
<feature type="domain" description="CCHC-type" evidence="6">
    <location>
        <begin position="292"/>
        <end position="307"/>
    </location>
</feature>
<dbReference type="InterPro" id="IPR036875">
    <property type="entry name" value="Znf_CCHC_sf"/>
</dbReference>
<dbReference type="GO" id="GO:0008270">
    <property type="term" value="F:zinc ion binding"/>
    <property type="evidence" value="ECO:0007669"/>
    <property type="project" value="UniProtKB-KW"/>
</dbReference>
<dbReference type="Pfam" id="PF07727">
    <property type="entry name" value="RVT_2"/>
    <property type="match status" value="1"/>
</dbReference>
<dbReference type="GO" id="GO:0016787">
    <property type="term" value="F:hydrolase activity"/>
    <property type="evidence" value="ECO:0007669"/>
    <property type="project" value="UniProtKB-KW"/>
</dbReference>
<feature type="compositionally biased region" description="Acidic residues" evidence="5">
    <location>
        <begin position="1548"/>
        <end position="1575"/>
    </location>
</feature>
<reference evidence="7" key="1">
    <citation type="journal article" date="2019" name="Sci. Rep.">
        <title>Draft genome of Tanacetum cinerariifolium, the natural source of mosquito coil.</title>
        <authorList>
            <person name="Yamashiro T."/>
            <person name="Shiraishi A."/>
            <person name="Satake H."/>
            <person name="Nakayama K."/>
        </authorList>
    </citation>
    <scope>NUCLEOTIDE SEQUENCE</scope>
</reference>
<organism evidence="7">
    <name type="scientific">Tanacetum cinerariifolium</name>
    <name type="common">Dalmatian daisy</name>
    <name type="synonym">Chrysanthemum cinerariifolium</name>
    <dbReference type="NCBI Taxonomy" id="118510"/>
    <lineage>
        <taxon>Eukaryota</taxon>
        <taxon>Viridiplantae</taxon>
        <taxon>Streptophyta</taxon>
        <taxon>Embryophyta</taxon>
        <taxon>Tracheophyta</taxon>
        <taxon>Spermatophyta</taxon>
        <taxon>Magnoliopsida</taxon>
        <taxon>eudicotyledons</taxon>
        <taxon>Gunneridae</taxon>
        <taxon>Pentapetalae</taxon>
        <taxon>asterids</taxon>
        <taxon>campanulids</taxon>
        <taxon>Asterales</taxon>
        <taxon>Asteraceae</taxon>
        <taxon>Asteroideae</taxon>
        <taxon>Anthemideae</taxon>
        <taxon>Anthemidinae</taxon>
        <taxon>Tanacetum</taxon>
    </lineage>
</organism>
<feature type="region of interest" description="Disordered" evidence="5">
    <location>
        <begin position="1436"/>
        <end position="1486"/>
    </location>
</feature>
<name>A0A6L2M162_TANCI</name>
<keyword evidence="4" id="KW-0175">Coiled coil</keyword>
<accession>A0A6L2M162</accession>
<feature type="compositionally biased region" description="Basic and acidic residues" evidence="5">
    <location>
        <begin position="31"/>
        <end position="42"/>
    </location>
</feature>
<dbReference type="InterPro" id="IPR013103">
    <property type="entry name" value="RVT_2"/>
</dbReference>
<dbReference type="CDD" id="cd09272">
    <property type="entry name" value="RNase_HI_RT_Ty1"/>
    <property type="match status" value="1"/>
</dbReference>
<dbReference type="Gene3D" id="3.30.420.10">
    <property type="entry name" value="Ribonuclease H-like superfamily/Ribonuclease H"/>
    <property type="match status" value="1"/>
</dbReference>
<dbReference type="InterPro" id="IPR039537">
    <property type="entry name" value="Retrotran_Ty1/copia-like"/>
</dbReference>
<dbReference type="PROSITE" id="PS50158">
    <property type="entry name" value="ZF_CCHC"/>
    <property type="match status" value="2"/>
</dbReference>
<dbReference type="Pfam" id="PF00098">
    <property type="entry name" value="zf-CCHC"/>
    <property type="match status" value="1"/>
</dbReference>
<gene>
    <name evidence="7" type="ORF">Tci_039734</name>
</gene>
<evidence type="ECO:0000259" key="6">
    <source>
        <dbReference type="PROSITE" id="PS50158"/>
    </source>
</evidence>
<feature type="region of interest" description="Disordered" evidence="5">
    <location>
        <begin position="1527"/>
        <end position="1593"/>
    </location>
</feature>
<dbReference type="PANTHER" id="PTHR42648">
    <property type="entry name" value="TRANSPOSASE, PUTATIVE-RELATED"/>
    <property type="match status" value="1"/>
</dbReference>
<evidence type="ECO:0000256" key="1">
    <source>
        <dbReference type="ARBA" id="ARBA00022723"/>
    </source>
</evidence>
<comment type="caution">
    <text evidence="7">The sequence shown here is derived from an EMBL/GenBank/DDBJ whole genome shotgun (WGS) entry which is preliminary data.</text>
</comment>
<dbReference type="PANTHER" id="PTHR42648:SF32">
    <property type="entry name" value="RIBONUCLEASE H-LIKE DOMAIN, GAG-PRE-INTEGRASE DOMAIN PROTEIN-RELATED"/>
    <property type="match status" value="1"/>
</dbReference>
<keyword evidence="1" id="KW-0479">Metal-binding</keyword>
<dbReference type="InterPro" id="IPR012337">
    <property type="entry name" value="RNaseH-like_sf"/>
</dbReference>
<evidence type="ECO:0000256" key="3">
    <source>
        <dbReference type="PROSITE-ProRule" id="PRU00047"/>
    </source>
</evidence>
<keyword evidence="2" id="KW-0378">Hydrolase</keyword>
<feature type="region of interest" description="Disordered" evidence="5">
    <location>
        <begin position="31"/>
        <end position="77"/>
    </location>
</feature>
<protein>
    <submittedName>
        <fullName evidence="7">Integrase, catalytic region, zinc finger, CCHC-type, peptidase aspartic, catalytic</fullName>
    </submittedName>
</protein>
<dbReference type="SUPFAM" id="SSF53098">
    <property type="entry name" value="Ribonuclease H-like"/>
    <property type="match status" value="1"/>
</dbReference>
<evidence type="ECO:0000313" key="7">
    <source>
        <dbReference type="EMBL" id="GEU67756.1"/>
    </source>
</evidence>
<evidence type="ECO:0000256" key="2">
    <source>
        <dbReference type="ARBA" id="ARBA00022801"/>
    </source>
</evidence>
<feature type="compositionally biased region" description="Basic and acidic residues" evidence="5">
    <location>
        <begin position="1468"/>
        <end position="1477"/>
    </location>
</feature>
<dbReference type="GO" id="GO:0003676">
    <property type="term" value="F:nucleic acid binding"/>
    <property type="evidence" value="ECO:0007669"/>
    <property type="project" value="InterPro"/>
</dbReference>
<dbReference type="SUPFAM" id="SSF57756">
    <property type="entry name" value="Retrovirus zinc finger-like domains"/>
    <property type="match status" value="1"/>
</dbReference>
<proteinExistence type="predicted"/>
<evidence type="ECO:0000256" key="4">
    <source>
        <dbReference type="SAM" id="Coils"/>
    </source>
</evidence>
<sequence>MEGFKHSLKHNKDELSWVQLGTHFRIEETLKAKESGNGEGKEIVGSSSINMIEDGKNKNNNKNTKGEKRKNDGNNDRSIKKSKLTCWKCGKTGHFKKDCRVKKNGGNTSGSGQGSKDPNSSQVEHGPLIWPMIEENRVIRTKKYVELSTAEKIQADYDMKASNIILQGLPSDIYLLINHHRVAKDLWERIQLLMQDSGFEVPVFSQGDDLIACLNKAMAFLTVVASIRFPSTNNQLRTSSNPRNQATIQDGRVTVQQVKGRQCQSYSCTRYKNNAASSRGNNLSEQERVINCCNCQGEGHMARQCTQPKRPRNAAWYKEKVILDEAQETKDLDTYDFECDDISNAKAVLMANIYNYGSDVISEIPHSETYLNDMENQIFKNTSKEKEDKYMENEIDLEKKIKELDNILFKVGQSTQTVHVLTKPQAFYDNIHKQALGYQNLFHLKKAQRNKPTFYDGIVMSDKHVAMPMIDDEETLILEEARNVSPQQELSAEQAFRLCMSDPTSKPSNALLVKIKAPKELPKISLVNENLKKLKFYLAKFDSVVKIRTTPNALTESEWGFEHTKAIFNNETIPFLKSLKNIFNVFDRDLLNKIMEVQTVFDQMDIVVQQSSSGKQCLEIAKKELLLENDRLLQQIMSENVLLTMMNYMSLIGDTVTMDRNRKESCNLEAELLKSQNADMCPNAINLSAKKVVVTPKNKVKKVRFAEPLTSSSNIKQLQLNTNSEPLCATCKKSMFDGVHDLCILDFVKNVNSHAKSAKKHKKNIWKHKGHVFTEVGFKWKPTGRTFTIVDNSCPLTRITSANVVPPKKPTSHSAETQKSELKVYSRKPKNIQYVGSSKKAKIVESKNANHSEPNHTWGSKAIDIPSFFLVITGCPDCSLRNGVVERQNQTLVEVSHTMLIFSKALLFLWTEAIYTACYTQNRSLIRLRYNKTPYELMQDKKPDLSFFHVFGALCYPTSDNDDLDKLDAKADIAIASEQFSSRPELQCMTPATSSSGLVPTPVPQQPCIPPNRDDWGHLFQPMFDEYFNPPSFFVSLVPVVAAPRPVDLTDSPVSTSIDQDAPSTNKVFLIKLKWIYKVKTDEFSGVLKNKARLVAQGYMQEEGIDFDESFAPVARIKAIRVFIANVAHKNMTIFQMDVKTAFLNGELKEEDTGMSLTTYADADHAGCQDTRRSTSGSAQFLGDKLISWSEHYYGFQFNKIPLYCDNKSAILCCNNVQHSRAKHIDVRYHFIKKQVENGIVELYFVWTEYQVADIFTKPLPRERFNFLIEKLETKIERCNARIAFSKLQNKETYQVTLDALMMSPCYLAIQITAEVPEIYMHQFWNTIKKIRKTDGYNFMLDKKKCRVDTKMNVDYVALLWEDFMYQANNREISSARKEHMPYLRFTKVIIHHFISKDNTISMRNMINLHTARDDTLLGNLKFISKTEDYHKYGALIPDESPKEPTQKGKLVKKAAKKSTTAPTTDVVIRDTPDKSVSKKKAPAKTDRGKGIELLFDVALLEDAQLKENLRKSKKETYKLQASGSIEGADFESKVPDEQTGKTKDTSEETDDNDDDDINDDDDGNDDDSGNDDDGGANLQNASHGSGFVQEEEDDHVTLTNVYDKIEGIVDNYLASKLKEEVNVAVRLQSNKLKQEAEAENQEFINQVDLTMKKIIKKQVKKSPRSCH</sequence>